<keyword evidence="2" id="KW-0812">Transmembrane</keyword>
<accession>A0A2U9PWL4</accession>
<protein>
    <recommendedName>
        <fullName evidence="5">DUF3060 domain-containing protein</fullName>
    </recommendedName>
</protein>
<evidence type="ECO:0000313" key="4">
    <source>
        <dbReference type="Proteomes" id="UP000011200"/>
    </source>
</evidence>
<proteinExistence type="predicted"/>
<organism evidence="3 4">
    <name type="scientific">Mycolicibacterium smegmatis (strain MKD8)</name>
    <name type="common">Mycobacterium smegmatis</name>
    <dbReference type="NCBI Taxonomy" id="1214915"/>
    <lineage>
        <taxon>Bacteria</taxon>
        <taxon>Bacillati</taxon>
        <taxon>Actinomycetota</taxon>
        <taxon>Actinomycetes</taxon>
        <taxon>Mycobacteriales</taxon>
        <taxon>Mycobacteriaceae</taxon>
        <taxon>Mycolicibacterium</taxon>
    </lineage>
</organism>
<name>A0A2U9PWL4_MYCSE</name>
<gene>
    <name evidence="3" type="ORF">D806_052030</name>
</gene>
<dbReference type="InterPro" id="IPR021417">
    <property type="entry name" value="DUF3060"/>
</dbReference>
<dbReference type="Proteomes" id="UP000011200">
    <property type="component" value="Chromosome"/>
</dbReference>
<feature type="region of interest" description="Disordered" evidence="1">
    <location>
        <begin position="229"/>
        <end position="248"/>
    </location>
</feature>
<feature type="region of interest" description="Disordered" evidence="1">
    <location>
        <begin position="1"/>
        <end position="79"/>
    </location>
</feature>
<evidence type="ECO:0000313" key="3">
    <source>
        <dbReference type="EMBL" id="AWT56153.1"/>
    </source>
</evidence>
<evidence type="ECO:0000256" key="1">
    <source>
        <dbReference type="SAM" id="MobiDB-lite"/>
    </source>
</evidence>
<feature type="compositionally biased region" description="Basic and acidic residues" evidence="1">
    <location>
        <begin position="1"/>
        <end position="30"/>
    </location>
</feature>
<feature type="compositionally biased region" description="Pro residues" evidence="1">
    <location>
        <begin position="61"/>
        <end position="72"/>
    </location>
</feature>
<reference evidence="3 4" key="1">
    <citation type="journal article" date="2013" name="Genome Announc.">
        <title>Draft genome sequence of MKD8, a conjugal recipient Mycobacterium smegmatis strain.</title>
        <authorList>
            <person name="Gray T.A."/>
            <person name="Palumbo M.J."/>
            <person name="Derbyshire K.M."/>
        </authorList>
    </citation>
    <scope>NUCLEOTIDE SEQUENCE [LARGE SCALE GENOMIC DNA]</scope>
    <source>
        <strain evidence="3 4">MKD8</strain>
    </source>
</reference>
<keyword evidence="2" id="KW-0472">Membrane</keyword>
<dbReference type="AlphaFoldDB" id="A0A2U9PWL4"/>
<evidence type="ECO:0008006" key="5">
    <source>
        <dbReference type="Google" id="ProtNLM"/>
    </source>
</evidence>
<feature type="transmembrane region" description="Helical" evidence="2">
    <location>
        <begin position="95"/>
        <end position="117"/>
    </location>
</feature>
<dbReference type="EMBL" id="CP027541">
    <property type="protein sequence ID" value="AWT56153.1"/>
    <property type="molecule type" value="Genomic_DNA"/>
</dbReference>
<reference evidence="4" key="2">
    <citation type="submission" date="2018-03" db="EMBL/GenBank/DDBJ databases">
        <authorList>
            <person name="Derbyshire K."/>
            <person name="Gray T.A."/>
            <person name="Champion M."/>
        </authorList>
    </citation>
    <scope>NUCLEOTIDE SEQUENCE [LARGE SCALE GENOMIC DNA]</scope>
    <source>
        <strain evidence="4">MKD8</strain>
    </source>
</reference>
<keyword evidence="2" id="KW-1133">Transmembrane helix</keyword>
<evidence type="ECO:0000256" key="2">
    <source>
        <dbReference type="SAM" id="Phobius"/>
    </source>
</evidence>
<feature type="compositionally biased region" description="Pro residues" evidence="1">
    <location>
        <begin position="41"/>
        <end position="51"/>
    </location>
</feature>
<sequence length="248" mass="26082">MCEHLRMDPQDDPEARIRDLERSLAERAKELGTGADEGHAPPAPPPPPPTQPWTQTFGTAYPPPPPGPPAPWPGYAEDFPAPPRQHVPVAHTGRILMILVAVAVFLITTGIAAFLMFTNTVTSSLQPVADNPAGRPALPYSPPSNPVFPAIETPSVAGPGEVINVAGASNDREVTCDGGTVMVSGVENTITITGHCAAVTISGIRNVIEVDEADTIGVSGFENRVTYSSGEPEITKSGMDNTVERRAP</sequence>
<dbReference type="Pfam" id="PF11259">
    <property type="entry name" value="DUF3060"/>
    <property type="match status" value="1"/>
</dbReference>